<dbReference type="PANTHER" id="PTHR47992">
    <property type="entry name" value="PROTEIN PHOSPHATASE"/>
    <property type="match status" value="1"/>
</dbReference>
<dbReference type="Gene3D" id="3.60.40.10">
    <property type="entry name" value="PPM-type phosphatase domain"/>
    <property type="match status" value="1"/>
</dbReference>
<dbReference type="STRING" id="246199.CUS_5512"/>
<name>E9S8Z6_RUMAL</name>
<dbReference type="GO" id="GO:0004722">
    <property type="term" value="F:protein serine/threonine phosphatase activity"/>
    <property type="evidence" value="ECO:0007669"/>
    <property type="project" value="InterPro"/>
</dbReference>
<comment type="caution">
    <text evidence="2">The sequence shown here is derived from an EMBL/GenBank/DDBJ whole genome shotgun (WGS) entry which is preliminary data.</text>
</comment>
<dbReference type="Proteomes" id="UP000004259">
    <property type="component" value="Unassembled WGS sequence"/>
</dbReference>
<dbReference type="InterPro" id="IPR015655">
    <property type="entry name" value="PP2C"/>
</dbReference>
<dbReference type="InterPro" id="IPR001932">
    <property type="entry name" value="PPM-type_phosphatase-like_dom"/>
</dbReference>
<dbReference type="AlphaFoldDB" id="E9S8Z6"/>
<dbReference type="PROSITE" id="PS51746">
    <property type="entry name" value="PPM_2"/>
    <property type="match status" value="1"/>
</dbReference>
<dbReference type="CDD" id="cd00143">
    <property type="entry name" value="PP2Cc"/>
    <property type="match status" value="1"/>
</dbReference>
<keyword evidence="3" id="KW-1185">Reference proteome</keyword>
<evidence type="ECO:0000313" key="3">
    <source>
        <dbReference type="Proteomes" id="UP000004259"/>
    </source>
</evidence>
<organism evidence="2 3">
    <name type="scientific">Ruminococcus albus 8</name>
    <dbReference type="NCBI Taxonomy" id="246199"/>
    <lineage>
        <taxon>Bacteria</taxon>
        <taxon>Bacillati</taxon>
        <taxon>Bacillota</taxon>
        <taxon>Clostridia</taxon>
        <taxon>Eubacteriales</taxon>
        <taxon>Oscillospiraceae</taxon>
        <taxon>Ruminococcus</taxon>
    </lineage>
</organism>
<dbReference type="eggNOG" id="COG0631">
    <property type="taxonomic scope" value="Bacteria"/>
</dbReference>
<evidence type="ECO:0000313" key="2">
    <source>
        <dbReference type="EMBL" id="EGC04248.1"/>
    </source>
</evidence>
<accession>E9S8Z6</accession>
<dbReference type="EMBL" id="ADKM02000032">
    <property type="protein sequence ID" value="EGC04248.1"/>
    <property type="molecule type" value="Genomic_DNA"/>
</dbReference>
<feature type="domain" description="PPM-type phosphatase" evidence="1">
    <location>
        <begin position="1"/>
        <end position="163"/>
    </location>
</feature>
<dbReference type="SUPFAM" id="SSF81606">
    <property type="entry name" value="PP2C-like"/>
    <property type="match status" value="1"/>
</dbReference>
<protein>
    <recommendedName>
        <fullName evidence="1">PPM-type phosphatase domain-containing protein</fullName>
    </recommendedName>
</protein>
<sequence length="167" mass="18825">MNSFITAFANANDTRLGSTFTCVMVRGNYYYILHIGDTRAYSISSEIKQLTVDHTVTQREVEKGMITPEEAQNDDRRHTLTKCLGLKDHIRPAFYTGSIENDTKFLICSDGFRDKLSEDELADILGREKAFKKDRLSKALKKIVKNGRAAGETDNVSAVVIQVSEER</sequence>
<evidence type="ECO:0000259" key="1">
    <source>
        <dbReference type="PROSITE" id="PS51746"/>
    </source>
</evidence>
<gene>
    <name evidence="2" type="ORF">CUS_5512</name>
</gene>
<dbReference type="Pfam" id="PF13672">
    <property type="entry name" value="PP2C_2"/>
    <property type="match status" value="1"/>
</dbReference>
<dbReference type="InterPro" id="IPR036457">
    <property type="entry name" value="PPM-type-like_dom_sf"/>
</dbReference>
<proteinExistence type="predicted"/>
<reference evidence="2 3" key="1">
    <citation type="submission" date="2011-02" db="EMBL/GenBank/DDBJ databases">
        <authorList>
            <person name="Nelson K.E."/>
            <person name="Sutton G."/>
            <person name="Torralba M."/>
            <person name="Durkin S."/>
            <person name="Harkins D."/>
            <person name="Montgomery R."/>
            <person name="Ziemer C."/>
            <person name="Klaassens E."/>
            <person name="Ocuiv P."/>
            <person name="Morrison M."/>
        </authorList>
    </citation>
    <scope>NUCLEOTIDE SEQUENCE [LARGE SCALE GENOMIC DNA]</scope>
    <source>
        <strain evidence="2 3">8</strain>
    </source>
</reference>